<dbReference type="PANTHER" id="PTHR32071:SF95">
    <property type="entry name" value="DNA-BINDING TRANSCRIPTIONAL REGULATOR NTRC"/>
    <property type="match status" value="1"/>
</dbReference>
<dbReference type="GO" id="GO:0005737">
    <property type="term" value="C:cytoplasm"/>
    <property type="evidence" value="ECO:0007669"/>
    <property type="project" value="UniProtKB-SubCell"/>
</dbReference>
<dbReference type="AlphaFoldDB" id="A0A1G6WGU0"/>
<dbReference type="Proteomes" id="UP000183685">
    <property type="component" value="Unassembled WGS sequence"/>
</dbReference>
<dbReference type="SMART" id="SM00382">
    <property type="entry name" value="AAA"/>
    <property type="match status" value="1"/>
</dbReference>
<organism evidence="19 20">
    <name type="scientific">Kordiimonas lacus</name>
    <dbReference type="NCBI Taxonomy" id="637679"/>
    <lineage>
        <taxon>Bacteria</taxon>
        <taxon>Pseudomonadati</taxon>
        <taxon>Pseudomonadota</taxon>
        <taxon>Alphaproteobacteria</taxon>
        <taxon>Kordiimonadales</taxon>
        <taxon>Kordiimonadaceae</taxon>
        <taxon>Kordiimonas</taxon>
    </lineage>
</organism>
<keyword evidence="9 16" id="KW-0805">Transcription regulation</keyword>
<protein>
    <recommendedName>
        <fullName evidence="2 16">DNA-binding transcriptional regulator NtrC</fullName>
    </recommendedName>
    <alternativeName>
        <fullName evidence="16">Nitrogen regulation protein NR(I)</fullName>
    </alternativeName>
</protein>
<dbReference type="InterPro" id="IPR001789">
    <property type="entry name" value="Sig_transdc_resp-reg_receiver"/>
</dbReference>
<dbReference type="GO" id="GO:0005524">
    <property type="term" value="F:ATP binding"/>
    <property type="evidence" value="ECO:0007669"/>
    <property type="project" value="UniProtKB-KW"/>
</dbReference>
<dbReference type="InterPro" id="IPR002197">
    <property type="entry name" value="HTH_Fis"/>
</dbReference>
<dbReference type="PRINTS" id="PR01590">
    <property type="entry name" value="HTHFIS"/>
</dbReference>
<comment type="function">
    <text evidence="14 16">Member of the two-component regulatory system NtrB/NtrC, which controls expression of the nitrogen-regulated (ntr) genes in response to nitrogen limitation. Phosphorylated NtrC binds directly to DNA and stimulates the formation of open promoter-sigma54-RNA polymerase complexes.</text>
</comment>
<keyword evidence="8 16" id="KW-0902">Two-component regulatory system</keyword>
<dbReference type="InterPro" id="IPR003593">
    <property type="entry name" value="AAA+_ATPase"/>
</dbReference>
<dbReference type="Pfam" id="PF02954">
    <property type="entry name" value="HTH_8"/>
    <property type="match status" value="1"/>
</dbReference>
<dbReference type="EMBL" id="FNAK01000002">
    <property type="protein sequence ID" value="SDD65018.1"/>
    <property type="molecule type" value="Genomic_DNA"/>
</dbReference>
<dbReference type="PROSITE" id="PS00675">
    <property type="entry name" value="SIGMA54_INTERACT_1"/>
    <property type="match status" value="1"/>
</dbReference>
<dbReference type="InterPro" id="IPR058031">
    <property type="entry name" value="AAA_lid_NorR"/>
</dbReference>
<keyword evidence="7 16" id="KW-0067">ATP-binding</keyword>
<dbReference type="Gene3D" id="3.40.50.300">
    <property type="entry name" value="P-loop containing nucleotide triphosphate hydrolases"/>
    <property type="match status" value="1"/>
</dbReference>
<keyword evidence="10 16" id="KW-0238">DNA-binding</keyword>
<evidence type="ECO:0000256" key="1">
    <source>
        <dbReference type="ARBA" id="ARBA00004496"/>
    </source>
</evidence>
<evidence type="ECO:0000256" key="8">
    <source>
        <dbReference type="ARBA" id="ARBA00023012"/>
    </source>
</evidence>
<evidence type="ECO:0000256" key="10">
    <source>
        <dbReference type="ARBA" id="ARBA00023125"/>
    </source>
</evidence>
<evidence type="ECO:0000256" key="9">
    <source>
        <dbReference type="ARBA" id="ARBA00023015"/>
    </source>
</evidence>
<dbReference type="SUPFAM" id="SSF52172">
    <property type="entry name" value="CheY-like"/>
    <property type="match status" value="1"/>
</dbReference>
<dbReference type="InterPro" id="IPR002078">
    <property type="entry name" value="Sigma_54_int"/>
</dbReference>
<evidence type="ECO:0000256" key="3">
    <source>
        <dbReference type="ARBA" id="ARBA00022490"/>
    </source>
</evidence>
<dbReference type="Pfam" id="PF00158">
    <property type="entry name" value="Sigma54_activat"/>
    <property type="match status" value="1"/>
</dbReference>
<dbReference type="Gene3D" id="3.40.50.2300">
    <property type="match status" value="1"/>
</dbReference>
<dbReference type="InterPro" id="IPR025944">
    <property type="entry name" value="Sigma_54_int_dom_CS"/>
</dbReference>
<dbReference type="GO" id="GO:0006808">
    <property type="term" value="P:regulation of nitrogen utilization"/>
    <property type="evidence" value="ECO:0007669"/>
    <property type="project" value="UniProtKB-UniRule"/>
</dbReference>
<evidence type="ECO:0000256" key="4">
    <source>
        <dbReference type="ARBA" id="ARBA00022491"/>
    </source>
</evidence>
<dbReference type="STRING" id="637679.GCA_001550055_02816"/>
<evidence type="ECO:0000256" key="15">
    <source>
        <dbReference type="PROSITE-ProRule" id="PRU00169"/>
    </source>
</evidence>
<evidence type="ECO:0000256" key="11">
    <source>
        <dbReference type="ARBA" id="ARBA00023159"/>
    </source>
</evidence>
<evidence type="ECO:0000256" key="7">
    <source>
        <dbReference type="ARBA" id="ARBA00022840"/>
    </source>
</evidence>
<dbReference type="PROSITE" id="PS50110">
    <property type="entry name" value="RESPONSE_REGULATORY"/>
    <property type="match status" value="1"/>
</dbReference>
<dbReference type="GO" id="GO:0006355">
    <property type="term" value="P:regulation of DNA-templated transcription"/>
    <property type="evidence" value="ECO:0007669"/>
    <property type="project" value="InterPro"/>
</dbReference>
<keyword evidence="11 16" id="KW-0010">Activator</keyword>
<dbReference type="Pfam" id="PF25601">
    <property type="entry name" value="AAA_lid_14"/>
    <property type="match status" value="1"/>
</dbReference>
<evidence type="ECO:0000256" key="13">
    <source>
        <dbReference type="ARBA" id="ARBA00023231"/>
    </source>
</evidence>
<feature type="domain" description="Response regulatory" evidence="18">
    <location>
        <begin position="7"/>
        <end position="121"/>
    </location>
</feature>
<dbReference type="GO" id="GO:0000156">
    <property type="term" value="F:phosphorelay response regulator activity"/>
    <property type="evidence" value="ECO:0007669"/>
    <property type="project" value="UniProtKB-UniRule"/>
</dbReference>
<dbReference type="InterPro" id="IPR011006">
    <property type="entry name" value="CheY-like_superfamily"/>
</dbReference>
<dbReference type="InterPro" id="IPR009057">
    <property type="entry name" value="Homeodomain-like_sf"/>
</dbReference>
<dbReference type="Gene3D" id="1.10.10.60">
    <property type="entry name" value="Homeodomain-like"/>
    <property type="match status" value="1"/>
</dbReference>
<dbReference type="PROSITE" id="PS00688">
    <property type="entry name" value="SIGMA54_INTERACT_3"/>
    <property type="match status" value="1"/>
</dbReference>
<dbReference type="SUPFAM" id="SSF52540">
    <property type="entry name" value="P-loop containing nucleoside triphosphate hydrolases"/>
    <property type="match status" value="1"/>
</dbReference>
<reference evidence="19 20" key="1">
    <citation type="submission" date="2016-10" db="EMBL/GenBank/DDBJ databases">
        <authorList>
            <person name="de Groot N.N."/>
        </authorList>
    </citation>
    <scope>NUCLEOTIDE SEQUENCE [LARGE SCALE GENOMIC DNA]</scope>
    <source>
        <strain evidence="19 20">CGMCC 1.9109</strain>
    </source>
</reference>
<dbReference type="CDD" id="cd00009">
    <property type="entry name" value="AAA"/>
    <property type="match status" value="1"/>
</dbReference>
<dbReference type="FunFam" id="3.40.50.300:FF:000006">
    <property type="entry name" value="DNA-binding transcriptional regulator NtrC"/>
    <property type="match status" value="1"/>
</dbReference>
<feature type="domain" description="Sigma-54 factor interaction" evidence="17">
    <location>
        <begin position="139"/>
        <end position="367"/>
    </location>
</feature>
<dbReference type="Gene3D" id="1.10.8.60">
    <property type="match status" value="1"/>
</dbReference>
<evidence type="ECO:0000256" key="12">
    <source>
        <dbReference type="ARBA" id="ARBA00023163"/>
    </source>
</evidence>
<evidence type="ECO:0000313" key="20">
    <source>
        <dbReference type="Proteomes" id="UP000183685"/>
    </source>
</evidence>
<proteinExistence type="predicted"/>
<dbReference type="PROSITE" id="PS50045">
    <property type="entry name" value="SIGMA54_INTERACT_4"/>
    <property type="match status" value="1"/>
</dbReference>
<dbReference type="InterPro" id="IPR027417">
    <property type="entry name" value="P-loop_NTPase"/>
</dbReference>
<dbReference type="SMART" id="SM00448">
    <property type="entry name" value="REC"/>
    <property type="match status" value="1"/>
</dbReference>
<dbReference type="InterPro" id="IPR025662">
    <property type="entry name" value="Sigma_54_int_dom_ATP-bd_1"/>
</dbReference>
<keyword evidence="4 16" id="KW-0678">Repressor</keyword>
<dbReference type="OrthoDB" id="9770562at2"/>
<keyword evidence="3 16" id="KW-0963">Cytoplasm</keyword>
<dbReference type="RefSeq" id="WP_068306191.1">
    <property type="nucleotide sequence ID" value="NZ_FNAK01000002.1"/>
</dbReference>
<keyword evidence="6 16" id="KW-0547">Nucleotide-binding</keyword>
<evidence type="ECO:0000256" key="5">
    <source>
        <dbReference type="ARBA" id="ARBA00022553"/>
    </source>
</evidence>
<evidence type="ECO:0000259" key="18">
    <source>
        <dbReference type="PROSITE" id="PS50110"/>
    </source>
</evidence>
<evidence type="ECO:0000256" key="14">
    <source>
        <dbReference type="ARBA" id="ARBA00043886"/>
    </source>
</evidence>
<comment type="subcellular location">
    <subcellularLocation>
        <location evidence="1 16">Cytoplasm</location>
    </subcellularLocation>
</comment>
<evidence type="ECO:0000256" key="6">
    <source>
        <dbReference type="ARBA" id="ARBA00022741"/>
    </source>
</evidence>
<dbReference type="PANTHER" id="PTHR32071">
    <property type="entry name" value="TRANSCRIPTIONAL REGULATORY PROTEIN"/>
    <property type="match status" value="1"/>
</dbReference>
<dbReference type="InterPro" id="IPR010114">
    <property type="entry name" value="Transcript_reg_NtrC"/>
</dbReference>
<evidence type="ECO:0000313" key="19">
    <source>
        <dbReference type="EMBL" id="SDD65018.1"/>
    </source>
</evidence>
<keyword evidence="20" id="KW-1185">Reference proteome</keyword>
<sequence>MAQAKPNIIVADDDMTIRLVVSEALRQEGWIVLEAEDIPELKRLVLGGQGNVVISDVVMPSGSGLDVMPELIEARPDLPFIIMSAQNTLATAMAATGKGAYEYLPKPFDIDELVSTVKKALKERGTTSYTAIEKDDSLIIGRSTAMQEIYRTMARVVNTDLTVMVTGESGTGKELVARAIHNHGPRADNPFVPVNMAAIPKELIESELFGHERGAFTGAETRTLGRFGQAKGGTLFLDEIGDMPLEAQTRLLRVLQEGEYRTVGGQASIKANVRIVAATNRNLRNMVRSGDFREDLFFRLNVVPLNLPPLRDRADDIPDLAEHFLRKAADSGLPLKKLTDGAKKVLKSFDWPGNVRELENLLHRICALYPGNEISGTIIQSEFERSTSELAGAPMGMMASVSGGNLSQTVRQHLDQYFDYHDDDLPPAGLHQRILREVERPLIQKVLAVTQGNQVKAAELLGLNRNTLRKKIRELDISMPAKTN</sequence>
<gene>
    <name evidence="16" type="primary">ntrC</name>
    <name evidence="19" type="ORF">SAMN04488071_1101</name>
</gene>
<dbReference type="NCBIfam" id="TIGR01818">
    <property type="entry name" value="ntrC"/>
    <property type="match status" value="1"/>
</dbReference>
<keyword evidence="5 15" id="KW-0597">Phosphoprotein</keyword>
<name>A0A1G6WGU0_9PROT</name>
<accession>A0A1G6WGU0</accession>
<dbReference type="SUPFAM" id="SSF46689">
    <property type="entry name" value="Homeodomain-like"/>
    <property type="match status" value="1"/>
</dbReference>
<evidence type="ECO:0000256" key="2">
    <source>
        <dbReference type="ARBA" id="ARBA00019059"/>
    </source>
</evidence>
<keyword evidence="12 16" id="KW-0804">Transcription</keyword>
<dbReference type="Pfam" id="PF00072">
    <property type="entry name" value="Response_reg"/>
    <property type="match status" value="1"/>
</dbReference>
<evidence type="ECO:0000256" key="16">
    <source>
        <dbReference type="RuleBase" id="RU365013"/>
    </source>
</evidence>
<evidence type="ECO:0000259" key="17">
    <source>
        <dbReference type="PROSITE" id="PS50045"/>
    </source>
</evidence>
<dbReference type="GO" id="GO:0043565">
    <property type="term" value="F:sequence-specific DNA binding"/>
    <property type="evidence" value="ECO:0007669"/>
    <property type="project" value="InterPro"/>
</dbReference>
<feature type="modified residue" description="4-aspartylphosphate" evidence="15">
    <location>
        <position position="56"/>
    </location>
</feature>
<keyword evidence="13 16" id="KW-0535">Nitrogen fixation</keyword>